<proteinExistence type="predicted"/>
<dbReference type="Pfam" id="PF12259">
    <property type="entry name" value="Baculo_F"/>
    <property type="match status" value="1"/>
</dbReference>
<organism evidence="1">
    <name type="scientific">Pectinophora gossypiella</name>
    <name type="common">Cotton pink bollworm</name>
    <name type="synonym">Depressaria gossypiella</name>
    <dbReference type="NCBI Taxonomy" id="13191"/>
    <lineage>
        <taxon>Eukaryota</taxon>
        <taxon>Metazoa</taxon>
        <taxon>Ecdysozoa</taxon>
        <taxon>Arthropoda</taxon>
        <taxon>Hexapoda</taxon>
        <taxon>Insecta</taxon>
        <taxon>Pterygota</taxon>
        <taxon>Neoptera</taxon>
        <taxon>Endopterygota</taxon>
        <taxon>Lepidoptera</taxon>
        <taxon>Glossata</taxon>
        <taxon>Ditrysia</taxon>
        <taxon>Gelechioidea</taxon>
        <taxon>Gelechiidae</taxon>
        <taxon>Apatetrinae</taxon>
        <taxon>Pectinophora</taxon>
    </lineage>
</organism>
<dbReference type="InterPro" id="IPR022048">
    <property type="entry name" value="Envelope_fusion-like"/>
</dbReference>
<dbReference type="OrthoDB" id="8065581at2759"/>
<feature type="non-terminal residue" evidence="1">
    <location>
        <position position="1"/>
    </location>
</feature>
<gene>
    <name evidence="1" type="ORF">g.6895</name>
</gene>
<feature type="non-terminal residue" evidence="1">
    <location>
        <position position="132"/>
    </location>
</feature>
<evidence type="ECO:0000313" key="1">
    <source>
        <dbReference type="EMBL" id="JAT85362.1"/>
    </source>
</evidence>
<reference evidence="1" key="1">
    <citation type="submission" date="2015-09" db="EMBL/GenBank/DDBJ databases">
        <title>De novo assembly of Pectinophora gossypiella (Pink Bollworm) gut transcriptome.</title>
        <authorList>
            <person name="Tassone E.E."/>
        </authorList>
    </citation>
    <scope>NUCLEOTIDE SEQUENCE</scope>
</reference>
<dbReference type="EMBL" id="GDQN01005692">
    <property type="protein sequence ID" value="JAT85362.1"/>
    <property type="molecule type" value="Transcribed_RNA"/>
</dbReference>
<name>A0A1E1WEE1_PECGO</name>
<dbReference type="AlphaFoldDB" id="A0A1E1WEE1"/>
<accession>A0A1E1WEE1</accession>
<sequence length="132" mass="15194">AMAANNLLTHLRNIQEALLDTITNVYDGKMNIHIIDPQQLQLELNTISRQLVGDLTLPIENIQRGLESIYHLLKIKARITDDYMIFEIRIPLITRDNYDIFNIIPVPRRAGENMISIKPIENHLAINLQKDA</sequence>
<protein>
    <submittedName>
        <fullName evidence="1">Uncharacterized protein</fullName>
    </submittedName>
</protein>